<dbReference type="RefSeq" id="WP_229536104.1">
    <property type="nucleotide sequence ID" value="NZ_JAJHJB010000026.1"/>
</dbReference>
<dbReference type="EMBL" id="JAJHJB010000026">
    <property type="protein sequence ID" value="MCC5467028.1"/>
    <property type="molecule type" value="Genomic_DNA"/>
</dbReference>
<gene>
    <name evidence="3" type="ORF">LMF89_16920</name>
</gene>
<dbReference type="InterPro" id="IPR054691">
    <property type="entry name" value="LeuA/HCS_post-cat"/>
</dbReference>
<dbReference type="Pfam" id="PF22617">
    <property type="entry name" value="HCS_D2"/>
    <property type="match status" value="1"/>
</dbReference>
<name>A0ABS8HV28_9FIRM</name>
<evidence type="ECO:0000313" key="4">
    <source>
        <dbReference type="Proteomes" id="UP001165492"/>
    </source>
</evidence>
<proteinExistence type="predicted"/>
<dbReference type="InterPro" id="IPR013785">
    <property type="entry name" value="Aldolase_TIM"/>
</dbReference>
<dbReference type="InterPro" id="IPR000891">
    <property type="entry name" value="PYR_CT"/>
</dbReference>
<protein>
    <submittedName>
        <fullName evidence="3">Pyruvate carboxyltransferase</fullName>
    </submittedName>
</protein>
<dbReference type="PANTHER" id="PTHR42880">
    <property type="entry name" value="HOMOCITRATE SYNTHASE"/>
    <property type="match status" value="1"/>
</dbReference>
<dbReference type="PANTHER" id="PTHR42880:SF1">
    <property type="entry name" value="ISOPROPYLMALATE_HOMOCITRATE_CITRAMALATE SYNTHASE FAMILY PROTEIN"/>
    <property type="match status" value="1"/>
</dbReference>
<evidence type="ECO:0000259" key="2">
    <source>
        <dbReference type="PROSITE" id="PS50991"/>
    </source>
</evidence>
<dbReference type="Pfam" id="PF00682">
    <property type="entry name" value="HMGL-like"/>
    <property type="match status" value="1"/>
</dbReference>
<evidence type="ECO:0000313" key="3">
    <source>
        <dbReference type="EMBL" id="MCC5467028.1"/>
    </source>
</evidence>
<sequence>MIWVDQTLQEGLRVGMDNGQINPLLELLQKLPVDVIDCKVVDWEKHGLPKLNLYQQKHIRGKINGTLAEVALADKLGFKNIIIACTPHLGQGLTSTVCTALFTAQRLGMNIGFCIENASRFSIEELCFLWRDIPIDGIDSFIYGDKESLLDPVAASRILASLLIKIPVCLEFHGHNAYGLATGNALAALQVGVKRIAAAVAGIGLQGHAAVEELIMAQKRLLGKASKQTGHLALICSQILFAMGLTLTKTKAIIGQDIFAHESGIHVDGVIKNPQMYEAFSPEEVGLTRQLVIGKHSGNASIQAKFRQWNISISDAHAQTLLKQVRRLAVRQKKQVDDHALWELYQAIQVKQEG</sequence>
<dbReference type="Gene3D" id="1.10.238.260">
    <property type="match status" value="1"/>
</dbReference>
<dbReference type="PROSITE" id="PS50991">
    <property type="entry name" value="PYR_CT"/>
    <property type="match status" value="1"/>
</dbReference>
<dbReference type="Proteomes" id="UP001165492">
    <property type="component" value="Unassembled WGS sequence"/>
</dbReference>
<accession>A0ABS8HV28</accession>
<evidence type="ECO:0000256" key="1">
    <source>
        <dbReference type="ARBA" id="ARBA00022679"/>
    </source>
</evidence>
<keyword evidence="4" id="KW-1185">Reference proteome</keyword>
<dbReference type="SUPFAM" id="SSF51569">
    <property type="entry name" value="Aldolase"/>
    <property type="match status" value="1"/>
</dbReference>
<feature type="domain" description="Pyruvate carboxyltransferase" evidence="2">
    <location>
        <begin position="137"/>
        <end position="235"/>
    </location>
</feature>
<keyword evidence="3" id="KW-0670">Pyruvate</keyword>
<dbReference type="Gene3D" id="3.20.20.70">
    <property type="entry name" value="Aldolase class I"/>
    <property type="match status" value="1"/>
</dbReference>
<reference evidence="3" key="1">
    <citation type="submission" date="2021-11" db="EMBL/GenBank/DDBJ databases">
        <title>Description of a new species Pelosinus isolated from the bottom sediments of Lake Baikal.</title>
        <authorList>
            <person name="Zakharyuk A."/>
        </authorList>
    </citation>
    <scope>NUCLEOTIDE SEQUENCE</scope>
    <source>
        <strain evidence="3">Bkl1</strain>
    </source>
</reference>
<organism evidence="3 4">
    <name type="scientific">Pelosinus baikalensis</name>
    <dbReference type="NCBI Taxonomy" id="2892015"/>
    <lineage>
        <taxon>Bacteria</taxon>
        <taxon>Bacillati</taxon>
        <taxon>Bacillota</taxon>
        <taxon>Negativicutes</taxon>
        <taxon>Selenomonadales</taxon>
        <taxon>Sporomusaceae</taxon>
        <taxon>Pelosinus</taxon>
    </lineage>
</organism>
<comment type="caution">
    <text evidence="3">The sequence shown here is derived from an EMBL/GenBank/DDBJ whole genome shotgun (WGS) entry which is preliminary data.</text>
</comment>
<keyword evidence="1" id="KW-0808">Transferase</keyword>